<name>A0A1X9MDM2_9BACI</name>
<dbReference type="Proteomes" id="UP000193006">
    <property type="component" value="Chromosome"/>
</dbReference>
<gene>
    <name evidence="1" type="ORF">BkAM31D_12880</name>
</gene>
<proteinExistence type="predicted"/>
<accession>A0A1X9MDM2</accession>
<dbReference type="RefSeq" id="WP_066149322.1">
    <property type="nucleotide sequence ID" value="NZ_CP020814.1"/>
</dbReference>
<dbReference type="AlphaFoldDB" id="A0A1X9MDM2"/>
<dbReference type="EMBL" id="CP020814">
    <property type="protein sequence ID" value="ARK30650.1"/>
    <property type="molecule type" value="Genomic_DNA"/>
</dbReference>
<keyword evidence="2" id="KW-1185">Reference proteome</keyword>
<evidence type="ECO:0000313" key="2">
    <source>
        <dbReference type="Proteomes" id="UP000193006"/>
    </source>
</evidence>
<organism evidence="1 2">
    <name type="scientific">Halalkalibacter krulwichiae</name>
    <dbReference type="NCBI Taxonomy" id="199441"/>
    <lineage>
        <taxon>Bacteria</taxon>
        <taxon>Bacillati</taxon>
        <taxon>Bacillota</taxon>
        <taxon>Bacilli</taxon>
        <taxon>Bacillales</taxon>
        <taxon>Bacillaceae</taxon>
        <taxon>Halalkalibacter</taxon>
    </lineage>
</organism>
<reference evidence="1 2" key="1">
    <citation type="submission" date="2017-04" db="EMBL/GenBank/DDBJ databases">
        <title>Bacillus krulwichiae AM31D Genome sequencing and assembly.</title>
        <authorList>
            <person name="Krulwich T.A."/>
            <person name="Anastor L."/>
            <person name="Ehrlich R."/>
            <person name="Ehrlich G.D."/>
            <person name="Janto B."/>
        </authorList>
    </citation>
    <scope>NUCLEOTIDE SEQUENCE [LARGE SCALE GENOMIC DNA]</scope>
    <source>
        <strain evidence="1 2">AM31D</strain>
    </source>
</reference>
<protein>
    <submittedName>
        <fullName evidence="1">Uncharacterized protein</fullName>
    </submittedName>
</protein>
<dbReference type="KEGG" id="bkw:BkAM31D_12880"/>
<evidence type="ECO:0000313" key="1">
    <source>
        <dbReference type="EMBL" id="ARK30650.1"/>
    </source>
</evidence>
<sequence precursor="true">MLDKKEKLRLILRALGNLPLPGVYQPGDEQAAGSCSNFCTNVCRSLYPLQFTQCFNDCINCQQGTIFETDESLLDEDEK</sequence>